<dbReference type="PANTHER" id="PTHR11986:SF79">
    <property type="entry name" value="ACETYLORNITHINE AMINOTRANSFERASE, MITOCHONDRIAL"/>
    <property type="match status" value="1"/>
</dbReference>
<evidence type="ECO:0000256" key="5">
    <source>
        <dbReference type="HAMAP-Rule" id="MF_01107"/>
    </source>
</evidence>
<sequence>MTSPESGNDAGARRWRGALMNNYGTPAMTLERGQGSHVWDADGTRYLDLFAGIAVNALGHAHPAVVEAVTRQINTLGHTSNFFSTSPAVELAETLLEITGFGTQGRVLLCNSGTEAVEAAFKIARRTGRPKIIATENSFHGRTMGALALTGQPAKRTPFEPLPSGVVHIPFGDVEAMRAAVDADTAAVVIEPVQGEAGVVLPPDGYLRAVREITAEHGALLVIDEVQTGIGRTGSWFAYQQEGIVPDVLTLAKQLGGGLPIGACIAVGPVAELLGPGQHGTTFGGNPVCCAAALAVLRTIAQDGLLDQVNRVGKDLVTGIERSGHPLLAGVRGSGLLIGVALNRPLAAGVADAARKAGYLINPAQPDVLRLAPPLILTDDEAAGFVTDLPEMLDAVTGAAEKESGD</sequence>
<dbReference type="Proteomes" id="UP000095210">
    <property type="component" value="Chromosome"/>
</dbReference>
<evidence type="ECO:0000256" key="2">
    <source>
        <dbReference type="ARBA" id="ARBA00022605"/>
    </source>
</evidence>
<feature type="binding site" evidence="5">
    <location>
        <position position="282"/>
    </location>
    <ligand>
        <name>pyridoxal 5'-phosphate</name>
        <dbReference type="ChEBI" id="CHEBI:597326"/>
    </ligand>
</feature>
<keyword evidence="5" id="KW-0963">Cytoplasm</keyword>
<dbReference type="InterPro" id="IPR015424">
    <property type="entry name" value="PyrdxlP-dep_Trfase"/>
</dbReference>
<evidence type="ECO:0000256" key="3">
    <source>
        <dbReference type="ARBA" id="ARBA00022679"/>
    </source>
</evidence>
<keyword evidence="1 5" id="KW-0032">Aminotransferase</keyword>
<proteinExistence type="inferred from homology"/>
<dbReference type="Gene3D" id="3.90.1150.10">
    <property type="entry name" value="Aspartate Aminotransferase, domain 1"/>
    <property type="match status" value="1"/>
</dbReference>
<comment type="subunit">
    <text evidence="5">Homodimer.</text>
</comment>
<comment type="cofactor">
    <cofactor evidence="5">
        <name>pyridoxal 5'-phosphate</name>
        <dbReference type="ChEBI" id="CHEBI:597326"/>
    </cofactor>
    <text evidence="5">Binds 1 pyridoxal phosphate per subunit.</text>
</comment>
<dbReference type="GO" id="GO:0005737">
    <property type="term" value="C:cytoplasm"/>
    <property type="evidence" value="ECO:0007669"/>
    <property type="project" value="UniProtKB-SubCell"/>
</dbReference>
<evidence type="ECO:0000256" key="1">
    <source>
        <dbReference type="ARBA" id="ARBA00022576"/>
    </source>
</evidence>
<protein>
    <recommendedName>
        <fullName evidence="5">Acetylornithine aminotransferase</fullName>
        <shortName evidence="5">ACOAT</shortName>
        <ecNumber evidence="5">2.6.1.11</ecNumber>
    </recommendedName>
</protein>
<dbReference type="InterPro" id="IPR015422">
    <property type="entry name" value="PyrdxlP-dep_Trfase_small"/>
</dbReference>
<comment type="subcellular location">
    <subcellularLocation>
        <location evidence="5">Cytoplasm</location>
    </subcellularLocation>
</comment>
<dbReference type="InterPro" id="IPR049704">
    <property type="entry name" value="Aminotrans_3_PPA_site"/>
</dbReference>
<dbReference type="EMBL" id="CP014859">
    <property type="protein sequence ID" value="AOS64419.1"/>
    <property type="molecule type" value="Genomic_DNA"/>
</dbReference>
<dbReference type="NCBIfam" id="NF002325">
    <property type="entry name" value="PRK01278.1"/>
    <property type="match status" value="1"/>
</dbReference>
<keyword evidence="3 5" id="KW-0808">Transferase</keyword>
<feature type="binding site" evidence="5">
    <location>
        <begin position="113"/>
        <end position="114"/>
    </location>
    <ligand>
        <name>pyridoxal 5'-phosphate</name>
        <dbReference type="ChEBI" id="CHEBI:597326"/>
    </ligand>
</feature>
<dbReference type="PROSITE" id="PS00600">
    <property type="entry name" value="AA_TRANSFER_CLASS_3"/>
    <property type="match status" value="1"/>
</dbReference>
<evidence type="ECO:0000313" key="7">
    <source>
        <dbReference type="Proteomes" id="UP000095210"/>
    </source>
</evidence>
<dbReference type="Gene3D" id="3.40.640.10">
    <property type="entry name" value="Type I PLP-dependent aspartate aminotransferase-like (Major domain)"/>
    <property type="match status" value="1"/>
</dbReference>
<comment type="catalytic activity">
    <reaction evidence="5">
        <text>N(2)-acetyl-L-ornithine + 2-oxoglutarate = N-acetyl-L-glutamate 5-semialdehyde + L-glutamate</text>
        <dbReference type="Rhea" id="RHEA:18049"/>
        <dbReference type="ChEBI" id="CHEBI:16810"/>
        <dbReference type="ChEBI" id="CHEBI:29123"/>
        <dbReference type="ChEBI" id="CHEBI:29985"/>
        <dbReference type="ChEBI" id="CHEBI:57805"/>
        <dbReference type="EC" id="2.6.1.11"/>
    </reaction>
</comment>
<dbReference type="FunFam" id="3.40.640.10:FF:000004">
    <property type="entry name" value="Acetylornithine aminotransferase"/>
    <property type="match status" value="1"/>
</dbReference>
<dbReference type="AlphaFoldDB" id="A0AAC9HSA0"/>
<gene>
    <name evidence="5" type="primary">argD</name>
    <name evidence="6" type="ORF">TL08_18110</name>
</gene>
<feature type="binding site" evidence="5">
    <location>
        <position position="281"/>
    </location>
    <ligand>
        <name>N(2)-acetyl-L-ornithine</name>
        <dbReference type="ChEBI" id="CHEBI:57805"/>
    </ligand>
</feature>
<feature type="binding site" evidence="5">
    <location>
        <position position="142"/>
    </location>
    <ligand>
        <name>N(2)-acetyl-L-ornithine</name>
        <dbReference type="ChEBI" id="CHEBI:57805"/>
    </ligand>
</feature>
<name>A0AAC9HSA0_9PSEU</name>
<comment type="pathway">
    <text evidence="5">Amino-acid biosynthesis; L-arginine biosynthesis; N(2)-acetyl-L-ornithine from L-glutamate: step 4/4.</text>
</comment>
<keyword evidence="7" id="KW-1185">Reference proteome</keyword>
<dbReference type="CDD" id="cd00610">
    <property type="entry name" value="OAT_like"/>
    <property type="match status" value="1"/>
</dbReference>
<dbReference type="SUPFAM" id="SSF53383">
    <property type="entry name" value="PLP-dependent transferases"/>
    <property type="match status" value="1"/>
</dbReference>
<dbReference type="GO" id="GO:0030170">
    <property type="term" value="F:pyridoxal phosphate binding"/>
    <property type="evidence" value="ECO:0007669"/>
    <property type="project" value="InterPro"/>
</dbReference>
<dbReference type="PANTHER" id="PTHR11986">
    <property type="entry name" value="AMINOTRANSFERASE CLASS III"/>
    <property type="match status" value="1"/>
</dbReference>
<dbReference type="InterPro" id="IPR050103">
    <property type="entry name" value="Class-III_PLP-dep_AT"/>
</dbReference>
<evidence type="ECO:0000256" key="4">
    <source>
        <dbReference type="ARBA" id="ARBA00022898"/>
    </source>
</evidence>
<dbReference type="Pfam" id="PF00202">
    <property type="entry name" value="Aminotran_3"/>
    <property type="match status" value="1"/>
</dbReference>
<dbReference type="NCBIfam" id="NF002874">
    <property type="entry name" value="PRK03244.1"/>
    <property type="match status" value="1"/>
</dbReference>
<evidence type="ECO:0000313" key="6">
    <source>
        <dbReference type="EMBL" id="AOS64419.1"/>
    </source>
</evidence>
<dbReference type="NCBIfam" id="TIGR00707">
    <property type="entry name" value="argD"/>
    <property type="match status" value="1"/>
</dbReference>
<feature type="binding site" evidence="5">
    <location>
        <position position="139"/>
    </location>
    <ligand>
        <name>pyridoxal 5'-phosphate</name>
        <dbReference type="ChEBI" id="CHEBI:597326"/>
    </ligand>
</feature>
<dbReference type="HAMAP" id="MF_01107">
    <property type="entry name" value="ArgD_aminotrans_3"/>
    <property type="match status" value="1"/>
</dbReference>
<reference evidence="7" key="1">
    <citation type="submission" date="2016-03" db="EMBL/GenBank/DDBJ databases">
        <title>Complete genome sequence of the type strain Actinoalloteichus hymeniacidonis DSM 45092.</title>
        <authorList>
            <person name="Schaffert L."/>
            <person name="Albersmeier A."/>
            <person name="Winkler A."/>
            <person name="Kalinowski J."/>
            <person name="Zotchev S."/>
            <person name="Ruckert C."/>
        </authorList>
    </citation>
    <scope>NUCLEOTIDE SEQUENCE [LARGE SCALE GENOMIC DNA]</scope>
    <source>
        <strain evidence="7">HPA177(T) (DSM 45092(T))</strain>
    </source>
</reference>
<dbReference type="RefSeq" id="WP_069850627.1">
    <property type="nucleotide sequence ID" value="NZ_CP014859.1"/>
</dbReference>
<dbReference type="EC" id="2.6.1.11" evidence="5"/>
<accession>A0AAC9HSA0</accession>
<dbReference type="GO" id="GO:0042802">
    <property type="term" value="F:identical protein binding"/>
    <property type="evidence" value="ECO:0007669"/>
    <property type="project" value="TreeGrafter"/>
</dbReference>
<dbReference type="PIRSF" id="PIRSF000521">
    <property type="entry name" value="Transaminase_4ab_Lys_Orn"/>
    <property type="match status" value="1"/>
</dbReference>
<keyword evidence="4 5" id="KW-0663">Pyridoxal phosphate</keyword>
<comment type="similarity">
    <text evidence="5">Belongs to the class-III pyridoxal-phosphate-dependent aminotransferase family. ArgD subfamily.</text>
</comment>
<keyword evidence="2 5" id="KW-0028">Amino-acid biosynthesis</keyword>
<dbReference type="KEGG" id="ahm:TL08_18110"/>
<feature type="binding site" evidence="5">
    <location>
        <begin position="224"/>
        <end position="227"/>
    </location>
    <ligand>
        <name>pyridoxal 5'-phosphate</name>
        <dbReference type="ChEBI" id="CHEBI:597326"/>
    </ligand>
</feature>
<dbReference type="InterPro" id="IPR015421">
    <property type="entry name" value="PyrdxlP-dep_Trfase_major"/>
</dbReference>
<dbReference type="GO" id="GO:0006526">
    <property type="term" value="P:L-arginine biosynthetic process"/>
    <property type="evidence" value="ECO:0007669"/>
    <property type="project" value="UniProtKB-UniRule"/>
</dbReference>
<dbReference type="GO" id="GO:0003992">
    <property type="term" value="F:N2-acetyl-L-ornithine:2-oxoglutarate 5-aminotransferase activity"/>
    <property type="evidence" value="ECO:0007669"/>
    <property type="project" value="UniProtKB-UniRule"/>
</dbReference>
<feature type="modified residue" description="N6-(pyridoxal phosphate)lysine" evidence="5">
    <location>
        <position position="253"/>
    </location>
</feature>
<organism evidence="6 7">
    <name type="scientific">Actinoalloteichus hymeniacidonis</name>
    <dbReference type="NCBI Taxonomy" id="340345"/>
    <lineage>
        <taxon>Bacteria</taxon>
        <taxon>Bacillati</taxon>
        <taxon>Actinomycetota</taxon>
        <taxon>Actinomycetes</taxon>
        <taxon>Pseudonocardiales</taxon>
        <taxon>Pseudonocardiaceae</taxon>
        <taxon>Actinoalloteichus</taxon>
    </lineage>
</organism>
<keyword evidence="5" id="KW-0055">Arginine biosynthesis</keyword>
<dbReference type="InterPro" id="IPR005814">
    <property type="entry name" value="Aminotrans_3"/>
</dbReference>
<dbReference type="InterPro" id="IPR004636">
    <property type="entry name" value="AcOrn/SuccOrn_fam"/>
</dbReference>
<comment type="miscellaneous">
    <text evidence="5">May also have succinyldiaminopimelate aminotransferase activity, thus carrying out the corresponding step in lysine biosynthesis.</text>
</comment>